<comment type="catalytic activity">
    <reaction evidence="5">
        <text>RX + glutathione = an S-substituted glutathione + a halide anion + H(+)</text>
        <dbReference type="Rhea" id="RHEA:16437"/>
        <dbReference type="ChEBI" id="CHEBI:15378"/>
        <dbReference type="ChEBI" id="CHEBI:16042"/>
        <dbReference type="ChEBI" id="CHEBI:17792"/>
        <dbReference type="ChEBI" id="CHEBI:57925"/>
        <dbReference type="ChEBI" id="CHEBI:90779"/>
        <dbReference type="EC" id="2.5.1.18"/>
    </reaction>
</comment>
<evidence type="ECO:0000259" key="6">
    <source>
        <dbReference type="PROSITE" id="PS50404"/>
    </source>
</evidence>
<feature type="domain" description="GST N-terminal" evidence="6">
    <location>
        <begin position="9"/>
        <end position="90"/>
    </location>
</feature>
<dbReference type="PROSITE" id="PS50405">
    <property type="entry name" value="GST_CTER"/>
    <property type="match status" value="1"/>
</dbReference>
<dbReference type="InterPro" id="IPR040079">
    <property type="entry name" value="Glutathione_S-Trfase"/>
</dbReference>
<evidence type="ECO:0000256" key="2">
    <source>
        <dbReference type="ARBA" id="ARBA00009899"/>
    </source>
</evidence>
<proteinExistence type="inferred from homology"/>
<sequence>MYCFTCEMSKLKVYYDLISQPARAILLLLKINRIPYEGCPVSLQKGEHLREEYLKINPFHRIPTIDDDGFKLMESIAIMRYICQTRNIDDPWYPKDPKLRARVDEYLEWQHIDIRGNTMNYLMNKFILPSVTGELPPEKQILSYEKNLDKSFDYMENIWLQNGKKKYLTGDKITFADILGVCEANTTRIAGYDPRKNRPNLANWMDRMRDELNPHYDEVHTKINAIYERFKGVPPVKRS</sequence>
<dbReference type="EMBL" id="KZ308192">
    <property type="protein sequence ID" value="KAG8224351.1"/>
    <property type="molecule type" value="Genomic_DNA"/>
</dbReference>
<dbReference type="SFLD" id="SFLDS00019">
    <property type="entry name" value="Glutathione_Transferase_(cytos"/>
    <property type="match status" value="1"/>
</dbReference>
<evidence type="ECO:0000256" key="5">
    <source>
        <dbReference type="ARBA" id="ARBA00047960"/>
    </source>
</evidence>
<dbReference type="Proteomes" id="UP000792457">
    <property type="component" value="Unassembled WGS sequence"/>
</dbReference>
<reference evidence="8" key="2">
    <citation type="submission" date="2017-10" db="EMBL/GenBank/DDBJ databases">
        <title>Ladona fulva Genome sequencing and assembly.</title>
        <authorList>
            <person name="Murali S."/>
            <person name="Richards S."/>
            <person name="Bandaranaike D."/>
            <person name="Bellair M."/>
            <person name="Blankenburg K."/>
            <person name="Chao H."/>
            <person name="Dinh H."/>
            <person name="Doddapaneni H."/>
            <person name="Dugan-Rocha S."/>
            <person name="Elkadiri S."/>
            <person name="Gnanaolivu R."/>
            <person name="Hernandez B."/>
            <person name="Skinner E."/>
            <person name="Javaid M."/>
            <person name="Lee S."/>
            <person name="Li M."/>
            <person name="Ming W."/>
            <person name="Munidasa M."/>
            <person name="Muniz J."/>
            <person name="Nguyen L."/>
            <person name="Hughes D."/>
            <person name="Osuji N."/>
            <person name="Pu L.-L."/>
            <person name="Puazo M."/>
            <person name="Qu C."/>
            <person name="Quiroz J."/>
            <person name="Raj R."/>
            <person name="Weissenberger G."/>
            <person name="Xin Y."/>
            <person name="Zou X."/>
            <person name="Han Y."/>
            <person name="Worley K."/>
            <person name="Muzny D."/>
            <person name="Gibbs R."/>
        </authorList>
    </citation>
    <scope>NUCLEOTIDE SEQUENCE</scope>
    <source>
        <strain evidence="8">Sampled in the wild</strain>
    </source>
</reference>
<gene>
    <name evidence="8" type="ORF">J437_LFUL004307</name>
</gene>
<dbReference type="SFLD" id="SFLDG00358">
    <property type="entry name" value="Main_(cytGST)"/>
    <property type="match status" value="1"/>
</dbReference>
<keyword evidence="9" id="KW-1185">Reference proteome</keyword>
<organism evidence="8 9">
    <name type="scientific">Ladona fulva</name>
    <name type="common">Scarce chaser dragonfly</name>
    <name type="synonym">Libellula fulva</name>
    <dbReference type="NCBI Taxonomy" id="123851"/>
    <lineage>
        <taxon>Eukaryota</taxon>
        <taxon>Metazoa</taxon>
        <taxon>Ecdysozoa</taxon>
        <taxon>Arthropoda</taxon>
        <taxon>Hexapoda</taxon>
        <taxon>Insecta</taxon>
        <taxon>Pterygota</taxon>
        <taxon>Palaeoptera</taxon>
        <taxon>Odonata</taxon>
        <taxon>Epiprocta</taxon>
        <taxon>Anisoptera</taxon>
        <taxon>Libelluloidea</taxon>
        <taxon>Libellulidae</taxon>
        <taxon>Ladona</taxon>
    </lineage>
</organism>
<dbReference type="Pfam" id="PF02798">
    <property type="entry name" value="GST_N"/>
    <property type="match status" value="1"/>
</dbReference>
<evidence type="ECO:0008006" key="10">
    <source>
        <dbReference type="Google" id="ProtNLM"/>
    </source>
</evidence>
<dbReference type="SUPFAM" id="SSF52833">
    <property type="entry name" value="Thioredoxin-like"/>
    <property type="match status" value="1"/>
</dbReference>
<evidence type="ECO:0000313" key="8">
    <source>
        <dbReference type="EMBL" id="KAG8224351.1"/>
    </source>
</evidence>
<accession>A0A8K0JXY7</accession>
<dbReference type="GO" id="GO:0004364">
    <property type="term" value="F:glutathione transferase activity"/>
    <property type="evidence" value="ECO:0007669"/>
    <property type="project" value="UniProtKB-EC"/>
</dbReference>
<dbReference type="InterPro" id="IPR036282">
    <property type="entry name" value="Glutathione-S-Trfase_C_sf"/>
</dbReference>
<dbReference type="InterPro" id="IPR040077">
    <property type="entry name" value="GST_C_Theta"/>
</dbReference>
<protein>
    <recommendedName>
        <fullName evidence="10">Glutathione S-transferase theta-1</fullName>
    </recommendedName>
</protein>
<reference evidence="8" key="1">
    <citation type="submission" date="2013-04" db="EMBL/GenBank/DDBJ databases">
        <authorList>
            <person name="Qu J."/>
            <person name="Murali S.C."/>
            <person name="Bandaranaike D."/>
            <person name="Bellair M."/>
            <person name="Blankenburg K."/>
            <person name="Chao H."/>
            <person name="Dinh H."/>
            <person name="Doddapaneni H."/>
            <person name="Downs B."/>
            <person name="Dugan-Rocha S."/>
            <person name="Elkadiri S."/>
            <person name="Gnanaolivu R.D."/>
            <person name="Hernandez B."/>
            <person name="Javaid M."/>
            <person name="Jayaseelan J.C."/>
            <person name="Lee S."/>
            <person name="Li M."/>
            <person name="Ming W."/>
            <person name="Munidasa M."/>
            <person name="Muniz J."/>
            <person name="Nguyen L."/>
            <person name="Ongeri F."/>
            <person name="Osuji N."/>
            <person name="Pu L.-L."/>
            <person name="Puazo M."/>
            <person name="Qu C."/>
            <person name="Quiroz J."/>
            <person name="Raj R."/>
            <person name="Weissenberger G."/>
            <person name="Xin Y."/>
            <person name="Zou X."/>
            <person name="Han Y."/>
            <person name="Richards S."/>
            <person name="Worley K."/>
            <person name="Muzny D."/>
            <person name="Gibbs R."/>
        </authorList>
    </citation>
    <scope>NUCLEOTIDE SEQUENCE</scope>
    <source>
        <strain evidence="8">Sampled in the wild</strain>
    </source>
</reference>
<evidence type="ECO:0000256" key="1">
    <source>
        <dbReference type="ARBA" id="ARBA00004496"/>
    </source>
</evidence>
<dbReference type="Pfam" id="PF00043">
    <property type="entry name" value="GST_C"/>
    <property type="match status" value="1"/>
</dbReference>
<keyword evidence="3" id="KW-0963">Cytoplasm</keyword>
<dbReference type="InterPro" id="IPR051369">
    <property type="entry name" value="GST_Theta"/>
</dbReference>
<comment type="caution">
    <text evidence="8">The sequence shown here is derived from an EMBL/GenBank/DDBJ whole genome shotgun (WGS) entry which is preliminary data.</text>
</comment>
<name>A0A8K0JXY7_LADFU</name>
<comment type="similarity">
    <text evidence="2">Belongs to the GST superfamily. Theta family.</text>
</comment>
<dbReference type="Gene3D" id="1.20.1050.10">
    <property type="match status" value="1"/>
</dbReference>
<dbReference type="SUPFAM" id="SSF47616">
    <property type="entry name" value="GST C-terminal domain-like"/>
    <property type="match status" value="1"/>
</dbReference>
<dbReference type="PANTHER" id="PTHR43917">
    <property type="match status" value="1"/>
</dbReference>
<dbReference type="AlphaFoldDB" id="A0A8K0JXY7"/>
<evidence type="ECO:0000259" key="7">
    <source>
        <dbReference type="PROSITE" id="PS50405"/>
    </source>
</evidence>
<feature type="domain" description="GST C-terminal" evidence="7">
    <location>
        <begin position="96"/>
        <end position="239"/>
    </location>
</feature>
<evidence type="ECO:0000256" key="4">
    <source>
        <dbReference type="ARBA" id="ARBA00022679"/>
    </source>
</evidence>
<dbReference type="SFLD" id="SFLDG01153">
    <property type="entry name" value="Main.4:_Theta-like"/>
    <property type="match status" value="1"/>
</dbReference>
<keyword evidence="4" id="KW-0808">Transferase</keyword>
<dbReference type="InterPro" id="IPR036249">
    <property type="entry name" value="Thioredoxin-like_sf"/>
</dbReference>
<dbReference type="OrthoDB" id="422574at2759"/>
<dbReference type="GO" id="GO:0005737">
    <property type="term" value="C:cytoplasm"/>
    <property type="evidence" value="ECO:0007669"/>
    <property type="project" value="UniProtKB-SubCell"/>
</dbReference>
<dbReference type="CDD" id="cd03183">
    <property type="entry name" value="GST_C_Theta"/>
    <property type="match status" value="1"/>
</dbReference>
<dbReference type="InterPro" id="IPR004045">
    <property type="entry name" value="Glutathione_S-Trfase_N"/>
</dbReference>
<dbReference type="InterPro" id="IPR010987">
    <property type="entry name" value="Glutathione-S-Trfase_C-like"/>
</dbReference>
<dbReference type="Gene3D" id="3.40.30.10">
    <property type="entry name" value="Glutaredoxin"/>
    <property type="match status" value="1"/>
</dbReference>
<dbReference type="PROSITE" id="PS50404">
    <property type="entry name" value="GST_NTER"/>
    <property type="match status" value="1"/>
</dbReference>
<dbReference type="PANTHER" id="PTHR43917:SF8">
    <property type="entry name" value="GH16740P-RELATED"/>
    <property type="match status" value="1"/>
</dbReference>
<dbReference type="FunFam" id="1.20.1050.10:FF:000039">
    <property type="entry name" value="Glutathione S-transferase theta-1"/>
    <property type="match status" value="1"/>
</dbReference>
<dbReference type="GO" id="GO:0006749">
    <property type="term" value="P:glutathione metabolic process"/>
    <property type="evidence" value="ECO:0007669"/>
    <property type="project" value="TreeGrafter"/>
</dbReference>
<dbReference type="InterPro" id="IPR004046">
    <property type="entry name" value="GST_C"/>
</dbReference>
<evidence type="ECO:0000313" key="9">
    <source>
        <dbReference type="Proteomes" id="UP000792457"/>
    </source>
</evidence>
<evidence type="ECO:0000256" key="3">
    <source>
        <dbReference type="ARBA" id="ARBA00022490"/>
    </source>
</evidence>
<comment type="subcellular location">
    <subcellularLocation>
        <location evidence="1">Cytoplasm</location>
    </subcellularLocation>
</comment>